<keyword evidence="2" id="KW-1185">Reference proteome</keyword>
<proteinExistence type="predicted"/>
<organism evidence="1 2">
    <name type="scientific">Geodermatophilus maliterrae</name>
    <dbReference type="NCBI Taxonomy" id="3162531"/>
    <lineage>
        <taxon>Bacteria</taxon>
        <taxon>Bacillati</taxon>
        <taxon>Actinomycetota</taxon>
        <taxon>Actinomycetes</taxon>
        <taxon>Geodermatophilales</taxon>
        <taxon>Geodermatophilaceae</taxon>
        <taxon>Geodermatophilus</taxon>
    </lineage>
</organism>
<dbReference type="Proteomes" id="UP001560045">
    <property type="component" value="Unassembled WGS sequence"/>
</dbReference>
<evidence type="ECO:0000313" key="2">
    <source>
        <dbReference type="Proteomes" id="UP001560045"/>
    </source>
</evidence>
<dbReference type="EMBL" id="JBFNXQ010000023">
    <property type="protein sequence ID" value="MEX5718606.1"/>
    <property type="molecule type" value="Genomic_DNA"/>
</dbReference>
<accession>A0ABV3XDW8</accession>
<sequence>MTGGRRDDAALVLPSAGPDPIPLPTALAAVLGYARGRRPLFFRSPSAPQGRWFQVLAYGFDRFDGQRRETGPAPTDRDVLLAEGLHGRLDPAGWRQVRSALDDVRPLAQALEDRAAGRAFWELPDDEFSVLAEPGTVGALLRGLGDRPGARHVVAALHHRHPSLVPLLDGVTRRQLSGHVVEGDSGPEAVVSRELRANTGAFTRLESAAATLLGRPITRLRLHDVLLWLAGSLRMTHAVAVGRALAAETEEGLELVISS</sequence>
<evidence type="ECO:0000313" key="1">
    <source>
        <dbReference type="EMBL" id="MEX5718606.1"/>
    </source>
</evidence>
<dbReference type="Pfam" id="PF19827">
    <property type="entry name" value="DUF6308"/>
    <property type="match status" value="1"/>
</dbReference>
<comment type="caution">
    <text evidence="1">The sequence shown here is derived from an EMBL/GenBank/DDBJ whole genome shotgun (WGS) entry which is preliminary data.</text>
</comment>
<dbReference type="InterPro" id="IPR046275">
    <property type="entry name" value="DUF6308"/>
</dbReference>
<gene>
    <name evidence="1" type="ORF">ABQ292_09550</name>
</gene>
<name>A0ABV3XDW8_9ACTN</name>
<reference evidence="1 2" key="1">
    <citation type="submission" date="2024-06" db="EMBL/GenBank/DDBJ databases">
        <title>Draft genome sequence of Geodermatophilus badlandi, a novel member of the Geodermatophilaceae isolated from badland sedimentary rocks in the Red desert, Wyoming, USA.</title>
        <authorList>
            <person name="Ben Tekaya S."/>
            <person name="Nouioui I."/>
            <person name="Flores G.M."/>
            <person name="Shaal M.N."/>
            <person name="Bredoire F."/>
            <person name="Basile F."/>
            <person name="Van Diepen L."/>
            <person name="Ward N.L."/>
        </authorList>
    </citation>
    <scope>NUCLEOTIDE SEQUENCE [LARGE SCALE GENOMIC DNA]</scope>
    <source>
        <strain evidence="1 2">WL48A</strain>
    </source>
</reference>
<protein>
    <submittedName>
        <fullName evidence="1">DUF6308 family protein</fullName>
    </submittedName>
</protein>
<dbReference type="RefSeq" id="WP_369205628.1">
    <property type="nucleotide sequence ID" value="NZ_JBFNXQ010000023.1"/>
</dbReference>